<keyword evidence="2 6" id="KW-0812">Transmembrane</keyword>
<name>A0A0H3DB43_AMYMU</name>
<evidence type="ECO:0000313" key="8">
    <source>
        <dbReference type="Proteomes" id="UP000000328"/>
    </source>
</evidence>
<dbReference type="RefSeq" id="WP_013227555.1">
    <property type="nucleotide sequence ID" value="NC_014318.1"/>
</dbReference>
<evidence type="ECO:0000256" key="6">
    <source>
        <dbReference type="SAM" id="Phobius"/>
    </source>
</evidence>
<dbReference type="PATRIC" id="fig|749927.5.peg.5967"/>
<dbReference type="GO" id="GO:0015499">
    <property type="term" value="F:formate transmembrane transporter activity"/>
    <property type="evidence" value="ECO:0007669"/>
    <property type="project" value="TreeGrafter"/>
</dbReference>
<dbReference type="Gene3D" id="1.20.1080.10">
    <property type="entry name" value="Glycerol uptake facilitator protein"/>
    <property type="match status" value="1"/>
</dbReference>
<feature type="transmembrane region" description="Helical" evidence="6">
    <location>
        <begin position="165"/>
        <end position="183"/>
    </location>
</feature>
<protein>
    <submittedName>
        <fullName evidence="7">Nitrite transporter NirC</fullName>
    </submittedName>
</protein>
<feature type="transmembrane region" description="Helical" evidence="6">
    <location>
        <begin position="64"/>
        <end position="82"/>
    </location>
</feature>
<feature type="transmembrane region" description="Helical" evidence="6">
    <location>
        <begin position="233"/>
        <end position="260"/>
    </location>
</feature>
<comment type="subcellular location">
    <subcellularLocation>
        <location evidence="1">Membrane</location>
        <topology evidence="1">Multi-pass membrane protein</topology>
    </subcellularLocation>
</comment>
<gene>
    <name evidence="7" type="primary">nirC</name>
    <name evidence="7" type="ordered locus">AMED_5747</name>
</gene>
<keyword evidence="3 6" id="KW-1133">Transmembrane helix</keyword>
<feature type="transmembrane region" description="Helical" evidence="6">
    <location>
        <begin position="29"/>
        <end position="52"/>
    </location>
</feature>
<evidence type="ECO:0000256" key="1">
    <source>
        <dbReference type="ARBA" id="ARBA00004141"/>
    </source>
</evidence>
<dbReference type="AlphaFoldDB" id="A0A0H3DB43"/>
<dbReference type="eggNOG" id="COG2116">
    <property type="taxonomic scope" value="Bacteria"/>
</dbReference>
<dbReference type="KEGG" id="amd:AMED_5747"/>
<evidence type="ECO:0000256" key="4">
    <source>
        <dbReference type="ARBA" id="ARBA00023136"/>
    </source>
</evidence>
<dbReference type="GO" id="GO:0005886">
    <property type="term" value="C:plasma membrane"/>
    <property type="evidence" value="ECO:0007669"/>
    <property type="project" value="TreeGrafter"/>
</dbReference>
<dbReference type="Proteomes" id="UP000000328">
    <property type="component" value="Chromosome"/>
</dbReference>
<keyword evidence="4 6" id="KW-0472">Membrane</keyword>
<evidence type="ECO:0000256" key="5">
    <source>
        <dbReference type="ARBA" id="ARBA00049660"/>
    </source>
</evidence>
<proteinExistence type="inferred from homology"/>
<comment type="similarity">
    <text evidence="5">Belongs to the FNT transporter (TC 1.A.16) family.</text>
</comment>
<dbReference type="EMBL" id="CP002000">
    <property type="protein sequence ID" value="ADJ47497.1"/>
    <property type="molecule type" value="Genomic_DNA"/>
</dbReference>
<feature type="transmembrane region" description="Helical" evidence="6">
    <location>
        <begin position="103"/>
        <end position="128"/>
    </location>
</feature>
<evidence type="ECO:0000313" key="7">
    <source>
        <dbReference type="EMBL" id="ADJ47497.1"/>
    </source>
</evidence>
<dbReference type="Pfam" id="PF01226">
    <property type="entry name" value="Form_Nir_trans"/>
    <property type="match status" value="1"/>
</dbReference>
<dbReference type="InterPro" id="IPR024002">
    <property type="entry name" value="For/NO2_transpt_CS"/>
</dbReference>
<feature type="transmembrane region" description="Helical" evidence="6">
    <location>
        <begin position="195"/>
        <end position="213"/>
    </location>
</feature>
<organism evidence="7 8">
    <name type="scientific">Amycolatopsis mediterranei (strain U-32)</name>
    <dbReference type="NCBI Taxonomy" id="749927"/>
    <lineage>
        <taxon>Bacteria</taxon>
        <taxon>Bacillati</taxon>
        <taxon>Actinomycetota</taxon>
        <taxon>Actinomycetes</taxon>
        <taxon>Pseudonocardiales</taxon>
        <taxon>Pseudonocardiaceae</taxon>
        <taxon>Amycolatopsis</taxon>
    </lineage>
</organism>
<dbReference type="PROSITE" id="PS01006">
    <property type="entry name" value="FORMATE_NITRITE_TP_2"/>
    <property type="match status" value="1"/>
</dbReference>
<dbReference type="InterPro" id="IPR023271">
    <property type="entry name" value="Aquaporin-like"/>
</dbReference>
<dbReference type="PANTHER" id="PTHR30520">
    <property type="entry name" value="FORMATE TRANSPORTER-RELATED"/>
    <property type="match status" value="1"/>
</dbReference>
<dbReference type="InterPro" id="IPR000292">
    <property type="entry name" value="For/NO2_transpt"/>
</dbReference>
<dbReference type="HOGENOM" id="CLU_036896_2_1_11"/>
<reference evidence="7 8" key="1">
    <citation type="journal article" date="2010" name="Cell Res.">
        <title>Complete genome sequence of the rifamycin SV-producing Amycolatopsis mediterranei U32 revealed its genetic characteristics in phylogeny and metabolism.</title>
        <authorList>
            <person name="Zhao W."/>
            <person name="Zhong Y."/>
            <person name="Yuan H."/>
            <person name="Wang J."/>
            <person name="Zheng H."/>
            <person name="Wang Y."/>
            <person name="Cen X."/>
            <person name="Xu F."/>
            <person name="Bai J."/>
            <person name="Han X."/>
            <person name="Lu G."/>
            <person name="Zhu Y."/>
            <person name="Shao Z."/>
            <person name="Yan H."/>
            <person name="Li C."/>
            <person name="Peng N."/>
            <person name="Zhang Z."/>
            <person name="Zhang Y."/>
            <person name="Lin W."/>
            <person name="Fan Y."/>
            <person name="Qin Z."/>
            <person name="Hu Y."/>
            <person name="Zhu B."/>
            <person name="Wang S."/>
            <person name="Ding X."/>
            <person name="Zhao G.P."/>
        </authorList>
    </citation>
    <scope>NUCLEOTIDE SEQUENCE [LARGE SCALE GENOMIC DNA]</scope>
    <source>
        <strain evidence="8">U-32</strain>
    </source>
</reference>
<dbReference type="GeneID" id="92873422"/>
<sequence length="283" mass="28545">MPVPIAEALSVQADAARSKIGELRRPGRYLVSSALAGAYIGVAVVLLLAVTGPLNAAQSPWTKLVQGLVFGIALTLVVFAGGELSTGNMMTMVQGMFAGRRGVGAGFAVIAGSFAGNLAGSVVFAWLVHESGILQAGATPGHAAPAAALLAATVKAKAAEPAVMLFFRGVLCNFLVCLAVWMAARTKSDGAKLTLIFWCLLAFIGSGFEHVVANMTVFSLGMFEDVPGATFGAFAVNLVLVGLGNLVGGGVLVGAGYGFLGRGGSAPAAEPRPVGEALEPVSA</sequence>
<dbReference type="OrthoDB" id="9786493at2"/>
<evidence type="ECO:0000256" key="3">
    <source>
        <dbReference type="ARBA" id="ARBA00022989"/>
    </source>
</evidence>
<evidence type="ECO:0000256" key="2">
    <source>
        <dbReference type="ARBA" id="ARBA00022692"/>
    </source>
</evidence>
<dbReference type="PANTHER" id="PTHR30520:SF8">
    <property type="entry name" value="NITRITE TRANSPORTER NIRC"/>
    <property type="match status" value="1"/>
</dbReference>
<accession>A0A0H3DB43</accession>